<dbReference type="InterPro" id="IPR036322">
    <property type="entry name" value="WD40_repeat_dom_sf"/>
</dbReference>
<keyword evidence="4" id="KW-1185">Reference proteome</keyword>
<dbReference type="GO" id="GO:0003714">
    <property type="term" value="F:transcription corepressor activity"/>
    <property type="evidence" value="ECO:0007669"/>
    <property type="project" value="InterPro"/>
</dbReference>
<dbReference type="InterPro" id="IPR044716">
    <property type="entry name" value="LEUNIG-like"/>
</dbReference>
<feature type="repeat" description="WD" evidence="1">
    <location>
        <begin position="368"/>
        <end position="401"/>
    </location>
</feature>
<evidence type="ECO:0000313" key="4">
    <source>
        <dbReference type="Proteomes" id="UP000236161"/>
    </source>
</evidence>
<gene>
    <name evidence="3" type="primary">LUG</name>
    <name evidence="3" type="ORF">AXF42_Ash003700</name>
</gene>
<organism evidence="3 4">
    <name type="scientific">Apostasia shenzhenica</name>
    <dbReference type="NCBI Taxonomy" id="1088818"/>
    <lineage>
        <taxon>Eukaryota</taxon>
        <taxon>Viridiplantae</taxon>
        <taxon>Streptophyta</taxon>
        <taxon>Embryophyta</taxon>
        <taxon>Tracheophyta</taxon>
        <taxon>Spermatophyta</taxon>
        <taxon>Magnoliopsida</taxon>
        <taxon>Liliopsida</taxon>
        <taxon>Asparagales</taxon>
        <taxon>Orchidaceae</taxon>
        <taxon>Apostasioideae</taxon>
        <taxon>Apostasia</taxon>
    </lineage>
</organism>
<dbReference type="Pfam" id="PF00400">
    <property type="entry name" value="WD40"/>
    <property type="match status" value="2"/>
</dbReference>
<evidence type="ECO:0000256" key="1">
    <source>
        <dbReference type="PROSITE-ProRule" id="PRU00221"/>
    </source>
</evidence>
<dbReference type="SUPFAM" id="SSF50978">
    <property type="entry name" value="WD40 repeat-like"/>
    <property type="match status" value="1"/>
</dbReference>
<dbReference type="PANTHER" id="PTHR44376:SF9">
    <property type="entry name" value="TRANSCRIPTIONAL COREPRESSOR LEUNIG_HOMOLOG"/>
    <property type="match status" value="1"/>
</dbReference>
<dbReference type="PANTHER" id="PTHR44376">
    <property type="entry name" value="TRANSCRIPTIONAL REGULATOR OF FILAMENTOUS GROWTH FLO8"/>
    <property type="match status" value="1"/>
</dbReference>
<dbReference type="Gene3D" id="2.130.10.10">
    <property type="entry name" value="YVTN repeat-like/Quinoprotein amine dehydrogenase"/>
    <property type="match status" value="2"/>
</dbReference>
<reference evidence="3 4" key="1">
    <citation type="journal article" date="2017" name="Nature">
        <title>The Apostasia genome and the evolution of orchids.</title>
        <authorList>
            <person name="Zhang G.Q."/>
            <person name="Liu K.W."/>
            <person name="Li Z."/>
            <person name="Lohaus R."/>
            <person name="Hsiao Y.Y."/>
            <person name="Niu S.C."/>
            <person name="Wang J.Y."/>
            <person name="Lin Y.C."/>
            <person name="Xu Q."/>
            <person name="Chen L.J."/>
            <person name="Yoshida K."/>
            <person name="Fujiwara S."/>
            <person name="Wang Z.W."/>
            <person name="Zhang Y.Q."/>
            <person name="Mitsuda N."/>
            <person name="Wang M."/>
            <person name="Liu G.H."/>
            <person name="Pecoraro L."/>
            <person name="Huang H.X."/>
            <person name="Xiao X.J."/>
            <person name="Lin M."/>
            <person name="Wu X.Y."/>
            <person name="Wu W.L."/>
            <person name="Chen Y.Y."/>
            <person name="Chang S.B."/>
            <person name="Sakamoto S."/>
            <person name="Ohme-Takagi M."/>
            <person name="Yagi M."/>
            <person name="Zeng S.J."/>
            <person name="Shen C.Y."/>
            <person name="Yeh C.M."/>
            <person name="Luo Y.B."/>
            <person name="Tsai W.C."/>
            <person name="Van de Peer Y."/>
            <person name="Liu Z.J."/>
        </authorList>
    </citation>
    <scope>NUCLEOTIDE SEQUENCE [LARGE SCALE GENOMIC DNA]</scope>
    <source>
        <strain evidence="4">cv. Shenzhen</strain>
        <tissue evidence="3">Stem</tissue>
    </source>
</reference>
<dbReference type="Proteomes" id="UP000236161">
    <property type="component" value="Unassembled WGS sequence"/>
</dbReference>
<protein>
    <submittedName>
        <fullName evidence="3">Transcriptional corepressor LEUNIG</fullName>
    </submittedName>
</protein>
<evidence type="ECO:0000313" key="3">
    <source>
        <dbReference type="EMBL" id="PKA55063.1"/>
    </source>
</evidence>
<dbReference type="SMART" id="SM00320">
    <property type="entry name" value="WD40"/>
    <property type="match status" value="5"/>
</dbReference>
<accession>A0A2I0AHN1</accession>
<sequence length="582" mass="64559">MLAAIDAPKGFLFEWWSVFWDIFIARTNEKHSESAAAYIEAQQMKVKEQQQRQQLHIHQLIQHRNPQMQHRDINHIAINNGINSLISEGSLMPSAASLLSGKLYEDHSKTTIPMDSGVSPRLPDARMGLLKSTTNHPGLDQDFEQLSRNLVSQVQRPAVATNQFPLASPQQQPLTLLQAQGNIADRASYGDMDPRRLWDLGRGALIGKDGKPIGNDGSLGSPVQAGSPSVSRQDQDLMKARNNVVPISSPPLNPSAQIPSDGIAVAGSFPRTSSMSKSMVMYSADGIGGLPSSSNHLKLQDDLEHFGNGPSLEDQVESFLSQDEDATELFSTLKGNHAEHSLLESCWHVNSMDYFQAWDDQSFVVNTYTGHSSHVASLDFHPIKKDLLCSCDVNGEIRFWSASLPFRCSRVSKGASSQVRFQPRVGLFLAATSDNMVSILDVETDRKITTIPAHNHELQYICWHANGDYLAVVSQDIVRVWSMASETFVHELSSNGNKFRSCIFHPSYTNFLVIGGYQTLQLWDMVENRTTTVQAHDDLIAGLARSSQGMIASVSHDNYVKKFVIPVKYNIAVDLSIFNWTR</sequence>
<name>A0A2I0AHN1_9ASPA</name>
<dbReference type="InterPro" id="IPR015943">
    <property type="entry name" value="WD40/YVTN_repeat-like_dom_sf"/>
</dbReference>
<feature type="region of interest" description="Disordered" evidence="2">
    <location>
        <begin position="209"/>
        <end position="235"/>
    </location>
</feature>
<keyword evidence="1" id="KW-0853">WD repeat</keyword>
<dbReference type="InterPro" id="IPR001680">
    <property type="entry name" value="WD40_rpt"/>
</dbReference>
<dbReference type="EMBL" id="KZ451980">
    <property type="protein sequence ID" value="PKA55063.1"/>
    <property type="molecule type" value="Genomic_DNA"/>
</dbReference>
<dbReference type="AlphaFoldDB" id="A0A2I0AHN1"/>
<dbReference type="STRING" id="1088818.A0A2I0AHN1"/>
<proteinExistence type="predicted"/>
<dbReference type="OrthoDB" id="674316at2759"/>
<evidence type="ECO:0000256" key="2">
    <source>
        <dbReference type="SAM" id="MobiDB-lite"/>
    </source>
</evidence>
<dbReference type="PROSITE" id="PS50082">
    <property type="entry name" value="WD_REPEATS_2"/>
    <property type="match status" value="1"/>
</dbReference>